<sequence length="121" mass="13473">MLLNFAFNNRSYFMLKVIQTSTNAICATCIDHDTYSGNAHRVRESERAADSPAAADSCDPLAGRPAAGRRLWRPAQCRRAYHDSRSYCGELYSEVHHTGSPPSPSNCTHCDETIFANIHKL</sequence>
<gene>
    <name evidence="2" type="ORF">EVAR_49499_1</name>
</gene>
<feature type="compositionally biased region" description="Low complexity" evidence="1">
    <location>
        <begin position="50"/>
        <end position="62"/>
    </location>
</feature>
<dbReference type="Proteomes" id="UP000299102">
    <property type="component" value="Unassembled WGS sequence"/>
</dbReference>
<reference evidence="2 3" key="1">
    <citation type="journal article" date="2019" name="Commun. Biol.">
        <title>The bagworm genome reveals a unique fibroin gene that provides high tensile strength.</title>
        <authorList>
            <person name="Kono N."/>
            <person name="Nakamura H."/>
            <person name="Ohtoshi R."/>
            <person name="Tomita M."/>
            <person name="Numata K."/>
            <person name="Arakawa K."/>
        </authorList>
    </citation>
    <scope>NUCLEOTIDE SEQUENCE [LARGE SCALE GENOMIC DNA]</scope>
</reference>
<name>A0A4C1VW45_EUMVA</name>
<evidence type="ECO:0000313" key="3">
    <source>
        <dbReference type="Proteomes" id="UP000299102"/>
    </source>
</evidence>
<proteinExistence type="predicted"/>
<accession>A0A4C1VW45</accession>
<keyword evidence="3" id="KW-1185">Reference proteome</keyword>
<comment type="caution">
    <text evidence="2">The sequence shown here is derived from an EMBL/GenBank/DDBJ whole genome shotgun (WGS) entry which is preliminary data.</text>
</comment>
<evidence type="ECO:0000256" key="1">
    <source>
        <dbReference type="SAM" id="MobiDB-lite"/>
    </source>
</evidence>
<dbReference type="AlphaFoldDB" id="A0A4C1VW45"/>
<dbReference type="EMBL" id="BGZK01000428">
    <property type="protein sequence ID" value="GBP43011.1"/>
    <property type="molecule type" value="Genomic_DNA"/>
</dbReference>
<protein>
    <submittedName>
        <fullName evidence="2">Uncharacterized protein</fullName>
    </submittedName>
</protein>
<organism evidence="2 3">
    <name type="scientific">Eumeta variegata</name>
    <name type="common">Bagworm moth</name>
    <name type="synonym">Eumeta japonica</name>
    <dbReference type="NCBI Taxonomy" id="151549"/>
    <lineage>
        <taxon>Eukaryota</taxon>
        <taxon>Metazoa</taxon>
        <taxon>Ecdysozoa</taxon>
        <taxon>Arthropoda</taxon>
        <taxon>Hexapoda</taxon>
        <taxon>Insecta</taxon>
        <taxon>Pterygota</taxon>
        <taxon>Neoptera</taxon>
        <taxon>Endopterygota</taxon>
        <taxon>Lepidoptera</taxon>
        <taxon>Glossata</taxon>
        <taxon>Ditrysia</taxon>
        <taxon>Tineoidea</taxon>
        <taxon>Psychidae</taxon>
        <taxon>Oiketicinae</taxon>
        <taxon>Eumeta</taxon>
    </lineage>
</organism>
<feature type="region of interest" description="Disordered" evidence="1">
    <location>
        <begin position="41"/>
        <end position="65"/>
    </location>
</feature>
<evidence type="ECO:0000313" key="2">
    <source>
        <dbReference type="EMBL" id="GBP43011.1"/>
    </source>
</evidence>